<dbReference type="InterPro" id="IPR036291">
    <property type="entry name" value="NAD(P)-bd_dom_sf"/>
</dbReference>
<dbReference type="Gene3D" id="3.90.25.10">
    <property type="entry name" value="UDP-galactose 4-epimerase, domain 1"/>
    <property type="match status" value="1"/>
</dbReference>
<proteinExistence type="predicted"/>
<evidence type="ECO:0000259" key="1">
    <source>
        <dbReference type="Pfam" id="PF13460"/>
    </source>
</evidence>
<keyword evidence="3" id="KW-1185">Reference proteome</keyword>
<dbReference type="SUPFAM" id="SSF51735">
    <property type="entry name" value="NAD(P)-binding Rossmann-fold domains"/>
    <property type="match status" value="1"/>
</dbReference>
<dbReference type="PANTHER" id="PTHR47129:SF1">
    <property type="entry name" value="NMRA-LIKE DOMAIN-CONTAINING PROTEIN"/>
    <property type="match status" value="1"/>
</dbReference>
<feature type="domain" description="NAD(P)-binding" evidence="1">
    <location>
        <begin position="15"/>
        <end position="184"/>
    </location>
</feature>
<dbReference type="InterPro" id="IPR016040">
    <property type="entry name" value="NAD(P)-bd_dom"/>
</dbReference>
<dbReference type="Proteomes" id="UP000001662">
    <property type="component" value="Chromosome"/>
</dbReference>
<dbReference type="PaxDb" id="610130-Closa_1130"/>
<dbReference type="eggNOG" id="COG0702">
    <property type="taxonomic scope" value="Bacteria"/>
</dbReference>
<dbReference type="AlphaFoldDB" id="D9R7L5"/>
<evidence type="ECO:0000313" key="2">
    <source>
        <dbReference type="EMBL" id="ADL03744.1"/>
    </source>
</evidence>
<name>D9R7L5_LACSW</name>
<dbReference type="InterPro" id="IPR052718">
    <property type="entry name" value="NmrA-type_oxidoreductase"/>
</dbReference>
<dbReference type="PANTHER" id="PTHR47129">
    <property type="entry name" value="QUINONE OXIDOREDUCTASE 2"/>
    <property type="match status" value="1"/>
</dbReference>
<accession>D9R7L5</accession>
<evidence type="ECO:0000313" key="3">
    <source>
        <dbReference type="Proteomes" id="UP000001662"/>
    </source>
</evidence>
<sequence length="313" mass="34266">MGKIIITGVDGNFGGFTGRSILKKKNKDELIFTSPNKNVISKFQEQGIDARYADYTNPEQLIGAFEEGETLLLISVPQVGEKRRKMHKNAIDAAVKAGVKKIIYTSIVGAGVPENDAYEIADHKFTETYILGTGLKYVLLRNSQYSEAMIAAFEQAAESDGILKTSMGDGRIAHVSRDDCAEAAACVAAGAGKDNAVYYITGPTANTVEEFVAIGTEVTGKKVIYQYITDEDMWAFFDSRFVPRKTDGDWSKADPAFPFCSDGMVTFSRAIRLGQMSNCTNDFETLTGKKPKSVRALFENIENHSIGNRTPTD</sequence>
<dbReference type="EMBL" id="CP002109">
    <property type="protein sequence ID" value="ADL03744.1"/>
    <property type="molecule type" value="Genomic_DNA"/>
</dbReference>
<dbReference type="Gene3D" id="3.40.50.720">
    <property type="entry name" value="NAD(P)-binding Rossmann-like Domain"/>
    <property type="match status" value="1"/>
</dbReference>
<organism evidence="2 3">
    <name type="scientific">Lacrimispora saccharolytica (strain ATCC 35040 / DSM 2544 / NRCC 2533 / WM1)</name>
    <name type="common">Clostridium saccharolyticum</name>
    <dbReference type="NCBI Taxonomy" id="610130"/>
    <lineage>
        <taxon>Bacteria</taxon>
        <taxon>Bacillati</taxon>
        <taxon>Bacillota</taxon>
        <taxon>Clostridia</taxon>
        <taxon>Lachnospirales</taxon>
        <taxon>Lachnospiraceae</taxon>
        <taxon>Lacrimispora</taxon>
    </lineage>
</organism>
<protein>
    <submittedName>
        <fullName evidence="2">NmrA-like protein</fullName>
    </submittedName>
</protein>
<dbReference type="STRING" id="610130.Closa_1130"/>
<dbReference type="OrthoDB" id="152510at2"/>
<dbReference type="HOGENOM" id="CLU_007383_10_4_9"/>
<dbReference type="KEGG" id="csh:Closa_1130"/>
<dbReference type="RefSeq" id="WP_013271839.1">
    <property type="nucleotide sequence ID" value="NC_014376.1"/>
</dbReference>
<dbReference type="Pfam" id="PF13460">
    <property type="entry name" value="NAD_binding_10"/>
    <property type="match status" value="1"/>
</dbReference>
<gene>
    <name evidence="2" type="ordered locus">Closa_1130</name>
</gene>
<reference evidence="2" key="1">
    <citation type="submission" date="2010-07" db="EMBL/GenBank/DDBJ databases">
        <title>Complete sequence of Clostridium saccharolyticum WM1.</title>
        <authorList>
            <consortium name="US DOE Joint Genome Institute"/>
            <person name="Lucas S."/>
            <person name="Copeland A."/>
            <person name="Lapidus A."/>
            <person name="Cheng J.-F."/>
            <person name="Bruce D."/>
            <person name="Goodwin L."/>
            <person name="Pitluck S."/>
            <person name="Chertkov O."/>
            <person name="Detter J.C."/>
            <person name="Han C."/>
            <person name="Tapia R."/>
            <person name="Land M."/>
            <person name="Hauser L."/>
            <person name="Chang Y.-J."/>
            <person name="Jeffries C."/>
            <person name="Kyrpides N."/>
            <person name="Ivanova N."/>
            <person name="Mikhailova N."/>
            <person name="Mouttaki H."/>
            <person name="Lin L."/>
            <person name="Zhou J."/>
            <person name="Hemme C.L."/>
            <person name="Woyke T."/>
        </authorList>
    </citation>
    <scope>NUCLEOTIDE SEQUENCE [LARGE SCALE GENOMIC DNA]</scope>
    <source>
        <strain evidence="2">WM1</strain>
    </source>
</reference>